<evidence type="ECO:0000256" key="5">
    <source>
        <dbReference type="SAM" id="MobiDB-lite"/>
    </source>
</evidence>
<dbReference type="Gene3D" id="2.60.200.40">
    <property type="match status" value="1"/>
</dbReference>
<feature type="compositionally biased region" description="Low complexity" evidence="5">
    <location>
        <begin position="108"/>
        <end position="118"/>
    </location>
</feature>
<dbReference type="GO" id="GO:0016301">
    <property type="term" value="F:kinase activity"/>
    <property type="evidence" value="ECO:0007669"/>
    <property type="project" value="UniProtKB-KW"/>
</dbReference>
<sequence>MALTLSPVKTNADALASMTHGTAPNPTAHTTMLPRSCLYVWVVGNPISGGKRGATLLDRIEKLFCQSLGRDTVHTTSSSNFLHILSLHQPVQGSPSEGMERGARQHSSEAPSASAWAPTDGSATPHLSAVSALWNATEAAAPATTADCSLSSAASSGSGVALRTCIIRTSECGHSKLVSHALSQLILGARLEDHQLLPQGQVRCCTQCSTCASETVGCDTGVRESPPLNFKASMTYQRTSSTPEQPSTHHVILVVGGDGTLSEVTNGLCEGTLAKFAQLELSSGSCTDCPATTSHAHVEREAAVLSHLLPAVLYVPGGTGSDFARLGLCCRTPEDALRVLCDGLARELSSVASTRMGDDDAHIGSEGCMFLASSSPTARQSTSAPFRSSSCAAHAVDIGRIEFLRTGKRHFFINECSARMSCDVIQRAERFKRYRWISLLGGLVLFAASSFISLVLMKPKPLYICKLPPRVPLPAAPAPWAEDANMGGRAAETDASHEPGSEERSSVGDNYTAEVCSTSIECQPISRGPLSVSASTSPLGWPRSLASLAPFSPLKTQLSRLRAQLRCEVYIQPRPDAPGHHPHSSCSTCAHDRTRLAAPEAHARNGAAAYTKHARTPMPPLHAKKVRCTLETPSHEILKLLDISPAELEVQRMQQAERDTGASAVTSSTDFIATVPSGKSTGWDATRKGTAAVTTGVGEEHGHMCYKLNVQIGSDEHIRGCCCRVSSSALHVDPSTGTGDDAWPHDVKDDHLMSLTWVEMPSSMVAFANGRWYGGGMLVAPHANPTDGLLSCTNWVATILPFVLGVFSLYTGRHVHWRSTSAFDGERFLIANEPLNEDDATLMEADGEVLEAAPAIVELAGKLIFLVPSSADVCLGKAAPHTTRERLDMQTQQQEKPYGGGTRLFSPHCGVAVRTLLRRLHGLRDRLDSFRRRLTNQAPQ</sequence>
<dbReference type="PANTHER" id="PTHR12358:SF54">
    <property type="entry name" value="SPHINGOSINE KINASE RELATED PROTEIN"/>
    <property type="match status" value="1"/>
</dbReference>
<dbReference type="PROSITE" id="PS50146">
    <property type="entry name" value="DAGK"/>
    <property type="match status" value="1"/>
</dbReference>
<keyword evidence="6" id="KW-0472">Membrane</keyword>
<feature type="compositionally biased region" description="Basic and acidic residues" evidence="5">
    <location>
        <begin position="491"/>
        <end position="506"/>
    </location>
</feature>
<dbReference type="Pfam" id="PF00781">
    <property type="entry name" value="DAGK_cat"/>
    <property type="match status" value="1"/>
</dbReference>
<feature type="domain" description="DAGKc" evidence="7">
    <location>
        <begin position="244"/>
        <end position="360"/>
    </location>
</feature>
<dbReference type="Proteomes" id="UP000419144">
    <property type="component" value="Unassembled WGS sequence"/>
</dbReference>
<evidence type="ECO:0000256" key="6">
    <source>
        <dbReference type="SAM" id="Phobius"/>
    </source>
</evidence>
<evidence type="ECO:0000259" key="7">
    <source>
        <dbReference type="PROSITE" id="PS50146"/>
    </source>
</evidence>
<dbReference type="AlphaFoldDB" id="A0A640KE79"/>
<keyword evidence="2" id="KW-0547">Nucleotide-binding</keyword>
<evidence type="ECO:0000256" key="2">
    <source>
        <dbReference type="ARBA" id="ARBA00022741"/>
    </source>
</evidence>
<dbReference type="EMBL" id="BLBS01000024">
    <property type="protein sequence ID" value="GET87996.1"/>
    <property type="molecule type" value="Genomic_DNA"/>
</dbReference>
<dbReference type="Pfam" id="PF19279">
    <property type="entry name" value="YegS_C"/>
    <property type="match status" value="1"/>
</dbReference>
<keyword evidence="6" id="KW-0812">Transmembrane</keyword>
<keyword evidence="4" id="KW-0067">ATP-binding</keyword>
<evidence type="ECO:0000256" key="4">
    <source>
        <dbReference type="ARBA" id="ARBA00022840"/>
    </source>
</evidence>
<organism evidence="8 9">
    <name type="scientific">Leishmania tarentolae</name>
    <name type="common">Sauroleishmania tarentolae</name>
    <dbReference type="NCBI Taxonomy" id="5689"/>
    <lineage>
        <taxon>Eukaryota</taxon>
        <taxon>Discoba</taxon>
        <taxon>Euglenozoa</taxon>
        <taxon>Kinetoplastea</taxon>
        <taxon>Metakinetoplastina</taxon>
        <taxon>Trypanosomatida</taxon>
        <taxon>Trypanosomatidae</taxon>
        <taxon>Leishmaniinae</taxon>
        <taxon>Leishmania</taxon>
        <taxon>lizard Leishmania</taxon>
    </lineage>
</organism>
<evidence type="ECO:0000256" key="1">
    <source>
        <dbReference type="ARBA" id="ARBA00022679"/>
    </source>
</evidence>
<evidence type="ECO:0000313" key="8">
    <source>
        <dbReference type="EMBL" id="GET87996.1"/>
    </source>
</evidence>
<dbReference type="OrthoDB" id="336240at2759"/>
<dbReference type="InterPro" id="IPR017438">
    <property type="entry name" value="ATP-NAD_kinase_N"/>
</dbReference>
<evidence type="ECO:0000313" key="9">
    <source>
        <dbReference type="Proteomes" id="UP000419144"/>
    </source>
</evidence>
<evidence type="ECO:0000256" key="3">
    <source>
        <dbReference type="ARBA" id="ARBA00022777"/>
    </source>
</evidence>
<name>A0A640KE79_LEITA</name>
<gene>
    <name evidence="8" type="ORF">LtaPh_1909800</name>
</gene>
<protein>
    <recommendedName>
        <fullName evidence="7">DAGKc domain-containing protein</fullName>
    </recommendedName>
</protein>
<dbReference type="InterPro" id="IPR050187">
    <property type="entry name" value="Lipid_Phosphate_FormReg"/>
</dbReference>
<keyword evidence="1" id="KW-0808">Transferase</keyword>
<comment type="caution">
    <text evidence="8">The sequence shown here is derived from an EMBL/GenBank/DDBJ whole genome shotgun (WGS) entry which is preliminary data.</text>
</comment>
<keyword evidence="9" id="KW-1185">Reference proteome</keyword>
<dbReference type="SUPFAM" id="SSF111331">
    <property type="entry name" value="NAD kinase/diacylglycerol kinase-like"/>
    <property type="match status" value="1"/>
</dbReference>
<dbReference type="VEuPathDB" id="TriTrypDB:LtaPh_1909800"/>
<feature type="transmembrane region" description="Helical" evidence="6">
    <location>
        <begin position="436"/>
        <end position="457"/>
    </location>
</feature>
<dbReference type="Gene3D" id="3.40.50.10330">
    <property type="entry name" value="Probable inorganic polyphosphate/atp-NAD kinase, domain 1"/>
    <property type="match status" value="1"/>
</dbReference>
<dbReference type="InterPro" id="IPR045540">
    <property type="entry name" value="YegS/DAGK_C"/>
</dbReference>
<proteinExistence type="predicted"/>
<feature type="compositionally biased region" description="Basic and acidic residues" evidence="5">
    <location>
        <begin position="98"/>
        <end position="107"/>
    </location>
</feature>
<keyword evidence="6" id="KW-1133">Transmembrane helix</keyword>
<dbReference type="GO" id="GO:0005524">
    <property type="term" value="F:ATP binding"/>
    <property type="evidence" value="ECO:0007669"/>
    <property type="project" value="UniProtKB-KW"/>
</dbReference>
<reference evidence="8" key="1">
    <citation type="submission" date="2019-11" db="EMBL/GenBank/DDBJ databases">
        <title>Leishmania tarentolae CDS.</title>
        <authorList>
            <person name="Goto Y."/>
            <person name="Yamagishi J."/>
        </authorList>
    </citation>
    <scope>NUCLEOTIDE SEQUENCE [LARGE SCALE GENOMIC DNA]</scope>
    <source>
        <strain evidence="8">Parrot Tar II</strain>
    </source>
</reference>
<dbReference type="InterPro" id="IPR001206">
    <property type="entry name" value="Diacylglycerol_kinase_cat_dom"/>
</dbReference>
<dbReference type="PANTHER" id="PTHR12358">
    <property type="entry name" value="SPHINGOSINE KINASE"/>
    <property type="match status" value="1"/>
</dbReference>
<dbReference type="InterPro" id="IPR016064">
    <property type="entry name" value="NAD/diacylglycerol_kinase_sf"/>
</dbReference>
<keyword evidence="3" id="KW-0418">Kinase</keyword>
<feature type="region of interest" description="Disordered" evidence="5">
    <location>
        <begin position="485"/>
        <end position="508"/>
    </location>
</feature>
<accession>A0A640KE79</accession>
<feature type="region of interest" description="Disordered" evidence="5">
    <location>
        <begin position="91"/>
        <end position="122"/>
    </location>
</feature>